<reference evidence="2" key="1">
    <citation type="submission" date="2023-07" db="EMBL/GenBank/DDBJ databases">
        <title>Chromosome-level genome assembly of Artemia franciscana.</title>
        <authorList>
            <person name="Jo E."/>
        </authorList>
    </citation>
    <scope>NUCLEOTIDE SEQUENCE</scope>
    <source>
        <tissue evidence="2">Whole body</tissue>
    </source>
</reference>
<evidence type="ECO:0000256" key="1">
    <source>
        <dbReference type="SAM" id="MobiDB-lite"/>
    </source>
</evidence>
<accession>A0AA88HAF0</accession>
<name>A0AA88HAF0_ARTSF</name>
<protein>
    <submittedName>
        <fullName evidence="2">Uncharacterized protein</fullName>
    </submittedName>
</protein>
<dbReference type="AlphaFoldDB" id="A0AA88HAF0"/>
<dbReference type="EMBL" id="JAVRJZ010001561">
    <property type="protein sequence ID" value="KAK2701837.1"/>
    <property type="molecule type" value="Genomic_DNA"/>
</dbReference>
<keyword evidence="3" id="KW-1185">Reference proteome</keyword>
<dbReference type="Proteomes" id="UP001187531">
    <property type="component" value="Unassembled WGS sequence"/>
</dbReference>
<gene>
    <name evidence="2" type="ORF">QYM36_019524</name>
</gene>
<evidence type="ECO:0000313" key="2">
    <source>
        <dbReference type="EMBL" id="KAK2701837.1"/>
    </source>
</evidence>
<feature type="region of interest" description="Disordered" evidence="1">
    <location>
        <begin position="1"/>
        <end position="20"/>
    </location>
</feature>
<sequence length="161" mass="17937">MGRHRKRNRLGEDPENPLNSIVTSTRSSIAKVTMDTLSHNFSQVLVAIQKNGKKLDTVNDKLTARDVHVSKLDVSQLKQCSKVTSLDTKTTFLTNENTSLKSQIPVLVDEAKTLSQAIFDLSDRASKLEIGHRGKNIIVWNAACETVHYLKLCSVKNMSKC</sequence>
<evidence type="ECO:0000313" key="3">
    <source>
        <dbReference type="Proteomes" id="UP001187531"/>
    </source>
</evidence>
<comment type="caution">
    <text evidence="2">The sequence shown here is derived from an EMBL/GenBank/DDBJ whole genome shotgun (WGS) entry which is preliminary data.</text>
</comment>
<proteinExistence type="predicted"/>
<organism evidence="2 3">
    <name type="scientific">Artemia franciscana</name>
    <name type="common">Brine shrimp</name>
    <name type="synonym">Artemia sanfranciscana</name>
    <dbReference type="NCBI Taxonomy" id="6661"/>
    <lineage>
        <taxon>Eukaryota</taxon>
        <taxon>Metazoa</taxon>
        <taxon>Ecdysozoa</taxon>
        <taxon>Arthropoda</taxon>
        <taxon>Crustacea</taxon>
        <taxon>Branchiopoda</taxon>
        <taxon>Anostraca</taxon>
        <taxon>Artemiidae</taxon>
        <taxon>Artemia</taxon>
    </lineage>
</organism>